<organism evidence="2 3">
    <name type="scientific">Actinopolyspora biskrensis</name>
    <dbReference type="NCBI Taxonomy" id="1470178"/>
    <lineage>
        <taxon>Bacteria</taxon>
        <taxon>Bacillati</taxon>
        <taxon>Actinomycetota</taxon>
        <taxon>Actinomycetes</taxon>
        <taxon>Actinopolysporales</taxon>
        <taxon>Actinopolysporaceae</taxon>
        <taxon>Actinopolyspora</taxon>
    </lineage>
</organism>
<dbReference type="Pfam" id="PF01370">
    <property type="entry name" value="Epimerase"/>
    <property type="match status" value="1"/>
</dbReference>
<feature type="domain" description="NAD-dependent epimerase/dehydratase" evidence="1">
    <location>
        <begin position="5"/>
        <end position="242"/>
    </location>
</feature>
<evidence type="ECO:0000313" key="2">
    <source>
        <dbReference type="EMBL" id="NYH77266.1"/>
    </source>
</evidence>
<gene>
    <name evidence="2" type="ORF">FHR84_000580</name>
</gene>
<dbReference type="PANTHER" id="PTHR43245:SF13">
    <property type="entry name" value="UDP-D-APIOSE_UDP-D-XYLOSE SYNTHASE 2"/>
    <property type="match status" value="1"/>
</dbReference>
<dbReference type="RefSeq" id="WP_179533834.1">
    <property type="nucleotide sequence ID" value="NZ_JACBYW010000001.1"/>
</dbReference>
<dbReference type="EMBL" id="JACBYW010000001">
    <property type="protein sequence ID" value="NYH77266.1"/>
    <property type="molecule type" value="Genomic_DNA"/>
</dbReference>
<dbReference type="PANTHER" id="PTHR43245">
    <property type="entry name" value="BIFUNCTIONAL POLYMYXIN RESISTANCE PROTEIN ARNA"/>
    <property type="match status" value="1"/>
</dbReference>
<dbReference type="InterPro" id="IPR001509">
    <property type="entry name" value="Epimerase_deHydtase"/>
</dbReference>
<dbReference type="AlphaFoldDB" id="A0A852Z0T1"/>
<keyword evidence="2" id="KW-0413">Isomerase</keyword>
<dbReference type="EC" id="5.1.3.2" evidence="2"/>
<proteinExistence type="predicted"/>
<keyword evidence="3" id="KW-1185">Reference proteome</keyword>
<name>A0A852Z0T1_9ACTN</name>
<protein>
    <submittedName>
        <fullName evidence="2">UDP-glucose 4-epimerase</fullName>
        <ecNumber evidence="2">5.1.3.2</ecNumber>
    </submittedName>
</protein>
<dbReference type="InterPro" id="IPR050177">
    <property type="entry name" value="Lipid_A_modif_metabolic_enz"/>
</dbReference>
<accession>A0A852Z0T1</accession>
<dbReference type="Gene3D" id="3.40.50.720">
    <property type="entry name" value="NAD(P)-binding Rossmann-like Domain"/>
    <property type="match status" value="1"/>
</dbReference>
<evidence type="ECO:0000313" key="3">
    <source>
        <dbReference type="Proteomes" id="UP000548304"/>
    </source>
</evidence>
<dbReference type="Proteomes" id="UP000548304">
    <property type="component" value="Unassembled WGS sequence"/>
</dbReference>
<reference evidence="2 3" key="1">
    <citation type="submission" date="2020-07" db="EMBL/GenBank/DDBJ databases">
        <title>Genomic Encyclopedia of Type Strains, Phase III (KMG-III): the genomes of soil and plant-associated and newly described type strains.</title>
        <authorList>
            <person name="Whitman W."/>
        </authorList>
    </citation>
    <scope>NUCLEOTIDE SEQUENCE [LARGE SCALE GENOMIC DNA]</scope>
    <source>
        <strain evidence="2 3">CECT 8576</strain>
    </source>
</reference>
<dbReference type="GO" id="GO:0003978">
    <property type="term" value="F:UDP-glucose 4-epimerase activity"/>
    <property type="evidence" value="ECO:0007669"/>
    <property type="project" value="UniProtKB-EC"/>
</dbReference>
<comment type="caution">
    <text evidence="2">The sequence shown here is derived from an EMBL/GenBank/DDBJ whole genome shotgun (WGS) entry which is preliminary data.</text>
</comment>
<evidence type="ECO:0000259" key="1">
    <source>
        <dbReference type="Pfam" id="PF01370"/>
    </source>
</evidence>
<dbReference type="InterPro" id="IPR036291">
    <property type="entry name" value="NAD(P)-bd_dom_sf"/>
</dbReference>
<sequence length="329" mass="36061">MARFVVTGGCGFIGSHLVERLLLQGHDAVVVDAAPAPRESRFPQHPGTVEYVNADIRDPGDLAAVVPDGIETIFHLAATVGVDRYLDRPLEVIDTALEGTKNVLHLAESTGAKVVLASTSEIYGKNPQVPWHEDDDRVLGSTSTHRWCYSTSKALAEHVAFALAHRHGIRATVLRYFNVYGPGQRPAFVISRSVHRALRGDPPVVYDDGGQTRCFTFVEDAVEATLRAASAPSVDGMCLNIGSSRETFVHEVVDTICRLTGHPGAEHTDTSQSLRTGYQDLRRRVPDTSRAAEMLGWHATTTLEEGLRRTIAWAEENPWWTELPDHGAE</sequence>
<dbReference type="SUPFAM" id="SSF51735">
    <property type="entry name" value="NAD(P)-binding Rossmann-fold domains"/>
    <property type="match status" value="1"/>
</dbReference>